<evidence type="ECO:0000256" key="1">
    <source>
        <dbReference type="ARBA" id="ARBA00023125"/>
    </source>
</evidence>
<keyword evidence="1" id="KW-0238">DNA-binding</keyword>
<evidence type="ECO:0000259" key="3">
    <source>
        <dbReference type="Pfam" id="PF14372"/>
    </source>
</evidence>
<sequence>MSSQQMNVMGNDDGGSSGDEAHFAAMSTSTVRTSVQRKRQRTSKACETFTFIPGNQFADNISRAQCKNCPKLYVVGKGISNLTRHSFKCIGRAIEVPVSNVGSSKAIDQNRFKELMAMAIIKHGYEFAMVEHGGLQDVMAYLNDDFKSFTRNTAKSHCLKIHKREKEKLKTILSKVPGRLCLTCDLWTSCATEGYLCLTVHYVDFEWRLNTKILNFCHIPPPHSAIVLFLAIYDLLKEWQIEKKIFSITLDNARCNDVMQSLLIDKLKEDDALVCDGEYFHIRCGAHILNLIVNEGLKQIRALIDVIREWVKYVKGSESRMIVFEDCAKRSNCLSSKGLWLDCPTRWNSTYMMLERAELYRRAFQHLKLVDRNFDRFSSDVEWEKIKKIKKILKPFDDITNLFSGVHYPTSNLYFCNVWRIQMRLMEASKSMDSDIRNMGLAMKQKFDKYWDSYSMILSVAVVFDPRYKMDSVRFCYEKLYGDNDVAKEKCCELRGKICDLLKLYGDPTDQSQSLAEDFAEDVDYGDDMDVSKHASHFLCSFSCATCACPC</sequence>
<dbReference type="InterPro" id="IPR052035">
    <property type="entry name" value="ZnF_BED_domain_contain"/>
</dbReference>
<evidence type="ECO:0000313" key="4">
    <source>
        <dbReference type="EMBL" id="CAI0455784.1"/>
    </source>
</evidence>
<keyword evidence="5" id="KW-1185">Reference proteome</keyword>
<name>A0AAV0NBC0_9ROSI</name>
<protein>
    <recommendedName>
        <fullName evidence="3">hAT-like transposase RNase-H fold domain-containing protein</fullName>
    </recommendedName>
</protein>
<comment type="caution">
    <text evidence="4">The sequence shown here is derived from an EMBL/GenBank/DDBJ whole genome shotgun (WGS) entry which is preliminary data.</text>
</comment>
<dbReference type="EMBL" id="CAMGYJ010000008">
    <property type="protein sequence ID" value="CAI0455784.1"/>
    <property type="molecule type" value="Genomic_DNA"/>
</dbReference>
<accession>A0AAV0NBC0</accession>
<feature type="region of interest" description="Disordered" evidence="2">
    <location>
        <begin position="1"/>
        <end position="21"/>
    </location>
</feature>
<dbReference type="AlphaFoldDB" id="A0AAV0NBC0"/>
<dbReference type="SUPFAM" id="SSF53098">
    <property type="entry name" value="Ribonuclease H-like"/>
    <property type="match status" value="1"/>
</dbReference>
<feature type="domain" description="hAT-like transposase RNase-H fold" evidence="3">
    <location>
        <begin position="404"/>
        <end position="504"/>
    </location>
</feature>
<proteinExistence type="predicted"/>
<gene>
    <name evidence="4" type="ORF">LITE_LOCUS32494</name>
</gene>
<organism evidence="4 5">
    <name type="scientific">Linum tenue</name>
    <dbReference type="NCBI Taxonomy" id="586396"/>
    <lineage>
        <taxon>Eukaryota</taxon>
        <taxon>Viridiplantae</taxon>
        <taxon>Streptophyta</taxon>
        <taxon>Embryophyta</taxon>
        <taxon>Tracheophyta</taxon>
        <taxon>Spermatophyta</taxon>
        <taxon>Magnoliopsida</taxon>
        <taxon>eudicotyledons</taxon>
        <taxon>Gunneridae</taxon>
        <taxon>Pentapetalae</taxon>
        <taxon>rosids</taxon>
        <taxon>fabids</taxon>
        <taxon>Malpighiales</taxon>
        <taxon>Linaceae</taxon>
        <taxon>Linum</taxon>
    </lineage>
</organism>
<dbReference type="GO" id="GO:0003677">
    <property type="term" value="F:DNA binding"/>
    <property type="evidence" value="ECO:0007669"/>
    <property type="project" value="UniProtKB-KW"/>
</dbReference>
<dbReference type="InterPro" id="IPR012337">
    <property type="entry name" value="RNaseH-like_sf"/>
</dbReference>
<dbReference type="Proteomes" id="UP001154282">
    <property type="component" value="Unassembled WGS sequence"/>
</dbReference>
<reference evidence="4" key="1">
    <citation type="submission" date="2022-08" db="EMBL/GenBank/DDBJ databases">
        <authorList>
            <person name="Gutierrez-Valencia J."/>
        </authorList>
    </citation>
    <scope>NUCLEOTIDE SEQUENCE</scope>
</reference>
<dbReference type="PANTHER" id="PTHR46481:SF6">
    <property type="entry name" value="ZINC FINGER BED DOMAIN-CONTAINING PROTEIN RICESLEEPER 2-LIKE"/>
    <property type="match status" value="1"/>
</dbReference>
<dbReference type="InterPro" id="IPR025525">
    <property type="entry name" value="hAT-like_transposase_RNase-H"/>
</dbReference>
<evidence type="ECO:0000313" key="5">
    <source>
        <dbReference type="Proteomes" id="UP001154282"/>
    </source>
</evidence>
<dbReference type="PANTHER" id="PTHR46481">
    <property type="entry name" value="ZINC FINGER BED DOMAIN-CONTAINING PROTEIN 4"/>
    <property type="match status" value="1"/>
</dbReference>
<dbReference type="Pfam" id="PF14372">
    <property type="entry name" value="hAT-like_RNase-H"/>
    <property type="match status" value="1"/>
</dbReference>
<evidence type="ECO:0000256" key="2">
    <source>
        <dbReference type="SAM" id="MobiDB-lite"/>
    </source>
</evidence>